<organism evidence="1 2">
    <name type="scientific">Caerostris darwini</name>
    <dbReference type="NCBI Taxonomy" id="1538125"/>
    <lineage>
        <taxon>Eukaryota</taxon>
        <taxon>Metazoa</taxon>
        <taxon>Ecdysozoa</taxon>
        <taxon>Arthropoda</taxon>
        <taxon>Chelicerata</taxon>
        <taxon>Arachnida</taxon>
        <taxon>Araneae</taxon>
        <taxon>Araneomorphae</taxon>
        <taxon>Entelegynae</taxon>
        <taxon>Araneoidea</taxon>
        <taxon>Araneidae</taxon>
        <taxon>Caerostris</taxon>
    </lineage>
</organism>
<name>A0AAV4PCW8_9ARAC</name>
<proteinExistence type="predicted"/>
<dbReference type="AlphaFoldDB" id="A0AAV4PCW8"/>
<evidence type="ECO:0000313" key="2">
    <source>
        <dbReference type="Proteomes" id="UP001054837"/>
    </source>
</evidence>
<sequence length="107" mass="11856">MCINGIHIYIDGGLYLHVNTIPAMVSGKSNDFTPTYLGIRHCALWVPDNTKAITAVNARGKLFNGSPNPRGKHTMKTSMLKVPNPIEILATLLPYQIRIQRKIQTGK</sequence>
<gene>
    <name evidence="1" type="ORF">CDAR_457281</name>
</gene>
<protein>
    <submittedName>
        <fullName evidence="1">Uncharacterized protein</fullName>
    </submittedName>
</protein>
<comment type="caution">
    <text evidence="1">The sequence shown here is derived from an EMBL/GenBank/DDBJ whole genome shotgun (WGS) entry which is preliminary data.</text>
</comment>
<accession>A0AAV4PCW8</accession>
<keyword evidence="2" id="KW-1185">Reference proteome</keyword>
<evidence type="ECO:0000313" key="1">
    <source>
        <dbReference type="EMBL" id="GIX94444.1"/>
    </source>
</evidence>
<dbReference type="Proteomes" id="UP001054837">
    <property type="component" value="Unassembled WGS sequence"/>
</dbReference>
<dbReference type="EMBL" id="BPLQ01002611">
    <property type="protein sequence ID" value="GIX94444.1"/>
    <property type="molecule type" value="Genomic_DNA"/>
</dbReference>
<reference evidence="1 2" key="1">
    <citation type="submission" date="2021-06" db="EMBL/GenBank/DDBJ databases">
        <title>Caerostris darwini draft genome.</title>
        <authorList>
            <person name="Kono N."/>
            <person name="Arakawa K."/>
        </authorList>
    </citation>
    <scope>NUCLEOTIDE SEQUENCE [LARGE SCALE GENOMIC DNA]</scope>
</reference>